<dbReference type="Proteomes" id="UP000077266">
    <property type="component" value="Unassembled WGS sequence"/>
</dbReference>
<dbReference type="EMBL" id="KV426329">
    <property type="protein sequence ID" value="KZV82364.1"/>
    <property type="molecule type" value="Genomic_DNA"/>
</dbReference>
<protein>
    <submittedName>
        <fullName evidence="1">Uncharacterized protein</fullName>
    </submittedName>
</protein>
<name>A0A165CFB2_EXIGL</name>
<evidence type="ECO:0000313" key="1">
    <source>
        <dbReference type="EMBL" id="KZV82364.1"/>
    </source>
</evidence>
<accession>A0A165CFB2</accession>
<gene>
    <name evidence="1" type="ORF">EXIGLDRAFT_347144</name>
</gene>
<reference evidence="1 2" key="1">
    <citation type="journal article" date="2016" name="Mol. Biol. Evol.">
        <title>Comparative Genomics of Early-Diverging Mushroom-Forming Fungi Provides Insights into the Origins of Lignocellulose Decay Capabilities.</title>
        <authorList>
            <person name="Nagy L.G."/>
            <person name="Riley R."/>
            <person name="Tritt A."/>
            <person name="Adam C."/>
            <person name="Daum C."/>
            <person name="Floudas D."/>
            <person name="Sun H."/>
            <person name="Yadav J.S."/>
            <person name="Pangilinan J."/>
            <person name="Larsson K.H."/>
            <person name="Matsuura K."/>
            <person name="Barry K."/>
            <person name="Labutti K."/>
            <person name="Kuo R."/>
            <person name="Ohm R.A."/>
            <person name="Bhattacharya S.S."/>
            <person name="Shirouzu T."/>
            <person name="Yoshinaga Y."/>
            <person name="Martin F.M."/>
            <person name="Grigoriev I.V."/>
            <person name="Hibbett D.S."/>
        </authorList>
    </citation>
    <scope>NUCLEOTIDE SEQUENCE [LARGE SCALE GENOMIC DNA]</scope>
    <source>
        <strain evidence="1 2">HHB12029</strain>
    </source>
</reference>
<dbReference type="InParanoid" id="A0A165CFB2"/>
<organism evidence="1 2">
    <name type="scientific">Exidia glandulosa HHB12029</name>
    <dbReference type="NCBI Taxonomy" id="1314781"/>
    <lineage>
        <taxon>Eukaryota</taxon>
        <taxon>Fungi</taxon>
        <taxon>Dikarya</taxon>
        <taxon>Basidiomycota</taxon>
        <taxon>Agaricomycotina</taxon>
        <taxon>Agaricomycetes</taxon>
        <taxon>Auriculariales</taxon>
        <taxon>Exidiaceae</taxon>
        <taxon>Exidia</taxon>
    </lineage>
</organism>
<keyword evidence="2" id="KW-1185">Reference proteome</keyword>
<dbReference type="AlphaFoldDB" id="A0A165CFB2"/>
<sequence>MTACCLLSFPSCHSKAASKDLLVTVEGYSNRIAICSALTWASSAVLTLLWYSTVLTIRCRVALPRDECASRLRPYDGAPVSWYRLLALRHSSCA</sequence>
<proteinExistence type="predicted"/>
<evidence type="ECO:0000313" key="2">
    <source>
        <dbReference type="Proteomes" id="UP000077266"/>
    </source>
</evidence>